<protein>
    <submittedName>
        <fullName evidence="1">Uncharacterized protein</fullName>
    </submittedName>
</protein>
<dbReference type="Proteomes" id="UP000193685">
    <property type="component" value="Unassembled WGS sequence"/>
</dbReference>
<dbReference type="AlphaFoldDB" id="A0A1Y2FM21"/>
<dbReference type="GeneID" id="63783324"/>
<dbReference type="EMBL" id="MCFI01000006">
    <property type="protein sequence ID" value="ORY84266.1"/>
    <property type="molecule type" value="Genomic_DNA"/>
</dbReference>
<gene>
    <name evidence="1" type="ORF">BCR37DRAFT_262618</name>
</gene>
<sequence>MRMIGHSSLSWPLASHSLELCKGARGSAFARGLALNCSSQGIRRYPKPSGCRLQTNIPLTSSSAFVSKIMQLKCQVRLTRTVLDLRRKVRAAARCLDAMSKANVEAELRIKALQEGLDCFDIEVIKDVHLASEAYDIVVSRHQRLSHLRHLDSLIHLFAIKMPDGNLSSSAVVNMIIDIRATLFESLLLT</sequence>
<comment type="caution">
    <text evidence="1">The sequence shown here is derived from an EMBL/GenBank/DDBJ whole genome shotgun (WGS) entry which is preliminary data.</text>
</comment>
<keyword evidence="2" id="KW-1185">Reference proteome</keyword>
<proteinExistence type="predicted"/>
<evidence type="ECO:0000313" key="1">
    <source>
        <dbReference type="EMBL" id="ORY84266.1"/>
    </source>
</evidence>
<evidence type="ECO:0000313" key="2">
    <source>
        <dbReference type="Proteomes" id="UP000193685"/>
    </source>
</evidence>
<organism evidence="1 2">
    <name type="scientific">Protomyces lactucae-debilis</name>
    <dbReference type="NCBI Taxonomy" id="2754530"/>
    <lineage>
        <taxon>Eukaryota</taxon>
        <taxon>Fungi</taxon>
        <taxon>Dikarya</taxon>
        <taxon>Ascomycota</taxon>
        <taxon>Taphrinomycotina</taxon>
        <taxon>Taphrinomycetes</taxon>
        <taxon>Taphrinales</taxon>
        <taxon>Protomycetaceae</taxon>
        <taxon>Protomyces</taxon>
    </lineage>
</organism>
<accession>A0A1Y2FM21</accession>
<reference evidence="1 2" key="1">
    <citation type="submission" date="2016-07" db="EMBL/GenBank/DDBJ databases">
        <title>Pervasive Adenine N6-methylation of Active Genes in Fungi.</title>
        <authorList>
            <consortium name="DOE Joint Genome Institute"/>
            <person name="Mondo S.J."/>
            <person name="Dannebaum R.O."/>
            <person name="Kuo R.C."/>
            <person name="Labutti K."/>
            <person name="Haridas S."/>
            <person name="Kuo A."/>
            <person name="Salamov A."/>
            <person name="Ahrendt S.R."/>
            <person name="Lipzen A."/>
            <person name="Sullivan W."/>
            <person name="Andreopoulos W.B."/>
            <person name="Clum A."/>
            <person name="Lindquist E."/>
            <person name="Daum C."/>
            <person name="Ramamoorthy G.K."/>
            <person name="Gryganskyi A."/>
            <person name="Culley D."/>
            <person name="Magnuson J.K."/>
            <person name="James T.Y."/>
            <person name="O'Malley M.A."/>
            <person name="Stajich J.E."/>
            <person name="Spatafora J.W."/>
            <person name="Visel A."/>
            <person name="Grigoriev I.V."/>
        </authorList>
    </citation>
    <scope>NUCLEOTIDE SEQUENCE [LARGE SCALE GENOMIC DNA]</scope>
    <source>
        <strain evidence="1 2">12-1054</strain>
    </source>
</reference>
<dbReference type="RefSeq" id="XP_040726284.1">
    <property type="nucleotide sequence ID" value="XM_040866725.1"/>
</dbReference>
<name>A0A1Y2FM21_PROLT</name>